<feature type="transmembrane region" description="Helical" evidence="1">
    <location>
        <begin position="130"/>
        <end position="153"/>
    </location>
</feature>
<evidence type="ECO:0000313" key="2">
    <source>
        <dbReference type="EMBL" id="SDY03652.1"/>
    </source>
</evidence>
<organism evidence="2 3">
    <name type="scientific">Eubacterium barkeri</name>
    <name type="common">Clostridium barkeri</name>
    <dbReference type="NCBI Taxonomy" id="1528"/>
    <lineage>
        <taxon>Bacteria</taxon>
        <taxon>Bacillati</taxon>
        <taxon>Bacillota</taxon>
        <taxon>Clostridia</taxon>
        <taxon>Eubacteriales</taxon>
        <taxon>Eubacteriaceae</taxon>
        <taxon>Eubacterium</taxon>
    </lineage>
</organism>
<keyword evidence="1" id="KW-1133">Transmembrane helix</keyword>
<dbReference type="RefSeq" id="WP_090245651.1">
    <property type="nucleotide sequence ID" value="NZ_FNOU01000014.1"/>
</dbReference>
<reference evidence="3" key="1">
    <citation type="submission" date="2016-10" db="EMBL/GenBank/DDBJ databases">
        <authorList>
            <person name="Varghese N."/>
            <person name="Submissions S."/>
        </authorList>
    </citation>
    <scope>NUCLEOTIDE SEQUENCE [LARGE SCALE GENOMIC DNA]</scope>
    <source>
        <strain evidence="3">VPI 5359</strain>
    </source>
</reference>
<sequence length="181" mass="19654">MGFGYIMASALGSGIVCGIWAGFSTYFSIIAPTLIAGWVGFVGCTSYFTAGCGRNGFIRSMCSNYAGVLIGCTIISLSVMISNGWIFSAICTGFFTWVICFLAHIDLTRVVPCTFMGGFSAFATGGNWQLLVICLLLGNLVGLGSDYLGRYIYKRFMHKKDEKEDWVLAQVLPDEPEHIEG</sequence>
<proteinExistence type="predicted"/>
<keyword evidence="1" id="KW-0472">Membrane</keyword>
<feature type="transmembrane region" description="Helical" evidence="1">
    <location>
        <begin position="62"/>
        <end position="79"/>
    </location>
</feature>
<evidence type="ECO:0000313" key="3">
    <source>
        <dbReference type="Proteomes" id="UP000199652"/>
    </source>
</evidence>
<evidence type="ECO:0000256" key="1">
    <source>
        <dbReference type="SAM" id="Phobius"/>
    </source>
</evidence>
<keyword evidence="1" id="KW-0812">Transmembrane</keyword>
<keyword evidence="3" id="KW-1185">Reference proteome</keyword>
<dbReference type="STRING" id="1528.SAMN04488579_11426"/>
<name>A0A1H3GJX5_EUBBA</name>
<dbReference type="Pfam" id="PF06496">
    <property type="entry name" value="DUF1097"/>
    <property type="match status" value="1"/>
</dbReference>
<protein>
    <recommendedName>
        <fullName evidence="4">DUF1097 domain-containing protein</fullName>
    </recommendedName>
</protein>
<accession>A0A1H3GJX5</accession>
<gene>
    <name evidence="2" type="ORF">SAMN04488579_11426</name>
</gene>
<feature type="transmembrane region" description="Helical" evidence="1">
    <location>
        <begin position="85"/>
        <end position="102"/>
    </location>
</feature>
<dbReference type="OrthoDB" id="8588554at2"/>
<dbReference type="EMBL" id="FNOU01000014">
    <property type="protein sequence ID" value="SDY03652.1"/>
    <property type="molecule type" value="Genomic_DNA"/>
</dbReference>
<feature type="transmembrane region" description="Helical" evidence="1">
    <location>
        <begin position="29"/>
        <end position="50"/>
    </location>
</feature>
<dbReference type="AlphaFoldDB" id="A0A1H3GJX5"/>
<dbReference type="Proteomes" id="UP000199652">
    <property type="component" value="Unassembled WGS sequence"/>
</dbReference>
<dbReference type="InterPro" id="IPR009476">
    <property type="entry name" value="DUF1097"/>
</dbReference>
<evidence type="ECO:0008006" key="4">
    <source>
        <dbReference type="Google" id="ProtNLM"/>
    </source>
</evidence>